<protein>
    <submittedName>
        <fullName evidence="1">Uncharacterized protein</fullName>
    </submittedName>
</protein>
<gene>
    <name evidence="1" type="ORF">A3F08_01735</name>
</gene>
<reference evidence="1 2" key="1">
    <citation type="journal article" date="2016" name="Nat. Commun.">
        <title>Thousands of microbial genomes shed light on interconnected biogeochemical processes in an aquifer system.</title>
        <authorList>
            <person name="Anantharaman K."/>
            <person name="Brown C.T."/>
            <person name="Hug L.A."/>
            <person name="Sharon I."/>
            <person name="Castelle C.J."/>
            <person name="Probst A.J."/>
            <person name="Thomas B.C."/>
            <person name="Singh A."/>
            <person name="Wilkins M.J."/>
            <person name="Karaoz U."/>
            <person name="Brodie E.L."/>
            <person name="Williams K.H."/>
            <person name="Hubbard S.S."/>
            <person name="Banfield J.F."/>
        </authorList>
    </citation>
    <scope>NUCLEOTIDE SEQUENCE [LARGE SCALE GENOMIC DNA]</scope>
</reference>
<evidence type="ECO:0000313" key="1">
    <source>
        <dbReference type="EMBL" id="OGD65378.1"/>
    </source>
</evidence>
<comment type="caution">
    <text evidence="1">The sequence shown here is derived from an EMBL/GenBank/DDBJ whole genome shotgun (WGS) entry which is preliminary data.</text>
</comment>
<dbReference type="STRING" id="1797469.A3F08_01735"/>
<accession>A0A1F5EDA0</accession>
<dbReference type="AlphaFoldDB" id="A0A1F5EDA0"/>
<name>A0A1F5EDA0_9BACT</name>
<sequence length="131" mass="15507">MRREEKRMTKKEEDKILCDQSEKFLRERKIELLGMITESQSTKLEKEVFEYFGTRPSRQLGIATGLVLHMCGAWLDLQSEFSKIEESIQKSKKDPGETDTAENVAALEKYLKLYQSCKKRLEKMIERRKKR</sequence>
<evidence type="ECO:0000313" key="2">
    <source>
        <dbReference type="Proteomes" id="UP000176451"/>
    </source>
</evidence>
<organism evidence="1 2">
    <name type="scientific">Candidatus Berkelbacteria bacterium RIFCSPHIGHO2_12_FULL_36_9</name>
    <dbReference type="NCBI Taxonomy" id="1797469"/>
    <lineage>
        <taxon>Bacteria</taxon>
        <taxon>Candidatus Berkelbacteria</taxon>
    </lineage>
</organism>
<proteinExistence type="predicted"/>
<dbReference type="Proteomes" id="UP000176451">
    <property type="component" value="Unassembled WGS sequence"/>
</dbReference>
<dbReference type="EMBL" id="MEZV01000059">
    <property type="protein sequence ID" value="OGD65378.1"/>
    <property type="molecule type" value="Genomic_DNA"/>
</dbReference>